<sequence length="517" mass="55699">MATISLKSTDGKWLMVSTIMASGMAFIDGSALNVVLPSLQEKLHATSAELFWVLNSYLLILASLVLVGGTLGDSHGRKKIFMYGILIFIIGSVLCGLSPNVSFLIIFRAIQGIGGALMIPGSLSLISSSINEDERGKAIGTWSSITTMVSVSGPILGGFLGDHGLWRYIFFINVPIGIAALLILWKKVSETELAEQRSIDFVGGFLLAAGLALLTFGFLRAPEVGFGHWQSFGALSLGSVFLLIFIIVEWKSSHPMMPLELFRNPTFSGVNLLTLFLYAGLNAAMLFMSLNLVQVQGYSQMESGLTFVPFTIIMVLISRFAGSLADKHGPRWLLILGPFTVGIGMLVLSFIGQTQGPKSYWVTFFPGILIFSMGMAFTVAPLTTAVMTSVKSRYSGRASGVNNAISRVSNVLANAIFGSLALVLFTSALQSRLIDSQFSQQEKSEILAQAGNLGNAKVPMAIEAKKRSQVSQDFHASFIASYQNIMMLASGLCFAGSLVSVIFVRKKDLDQSKGTQE</sequence>
<feature type="transmembrane region" description="Helical" evidence="8">
    <location>
        <begin position="165"/>
        <end position="185"/>
    </location>
</feature>
<name>A0A1G8UT40_9FLAO</name>
<keyword evidence="5 8" id="KW-0812">Transmembrane</keyword>
<evidence type="ECO:0000259" key="9">
    <source>
        <dbReference type="PROSITE" id="PS50850"/>
    </source>
</evidence>
<dbReference type="InterPro" id="IPR011701">
    <property type="entry name" value="MFS"/>
</dbReference>
<dbReference type="AlphaFoldDB" id="A0A1G8UT40"/>
<organism evidence="10 11">
    <name type="scientific">Flavobacterium noncentrifugens</name>
    <dbReference type="NCBI Taxonomy" id="1128970"/>
    <lineage>
        <taxon>Bacteria</taxon>
        <taxon>Pseudomonadati</taxon>
        <taxon>Bacteroidota</taxon>
        <taxon>Flavobacteriia</taxon>
        <taxon>Flavobacteriales</taxon>
        <taxon>Flavobacteriaceae</taxon>
        <taxon>Flavobacterium</taxon>
    </lineage>
</organism>
<feature type="transmembrane region" description="Helical" evidence="8">
    <location>
        <begin position="364"/>
        <end position="390"/>
    </location>
</feature>
<dbReference type="PANTHER" id="PTHR42718">
    <property type="entry name" value="MAJOR FACILITATOR SUPERFAMILY MULTIDRUG TRANSPORTER MFSC"/>
    <property type="match status" value="1"/>
</dbReference>
<accession>A0A1G8UT40</accession>
<keyword evidence="3" id="KW-0813">Transport</keyword>
<keyword evidence="7 8" id="KW-0472">Membrane</keyword>
<dbReference type="RefSeq" id="WP_091392522.1">
    <property type="nucleotide sequence ID" value="NZ_BKAI01000018.1"/>
</dbReference>
<dbReference type="NCBIfam" id="TIGR00711">
    <property type="entry name" value="efflux_EmrB"/>
    <property type="match status" value="1"/>
</dbReference>
<evidence type="ECO:0000313" key="10">
    <source>
        <dbReference type="EMBL" id="SDJ56717.1"/>
    </source>
</evidence>
<evidence type="ECO:0000256" key="7">
    <source>
        <dbReference type="ARBA" id="ARBA00023136"/>
    </source>
</evidence>
<dbReference type="Pfam" id="PF07690">
    <property type="entry name" value="MFS_1"/>
    <property type="match status" value="1"/>
</dbReference>
<keyword evidence="11" id="KW-1185">Reference proteome</keyword>
<feature type="transmembrane region" description="Helical" evidence="8">
    <location>
        <begin position="411"/>
        <end position="429"/>
    </location>
</feature>
<evidence type="ECO:0000256" key="8">
    <source>
        <dbReference type="SAM" id="Phobius"/>
    </source>
</evidence>
<feature type="transmembrane region" description="Helical" evidence="8">
    <location>
        <begin position="485"/>
        <end position="504"/>
    </location>
</feature>
<comment type="similarity">
    <text evidence="2">Belongs to the major facilitator superfamily. EmrB family.</text>
</comment>
<dbReference type="InterPro" id="IPR020846">
    <property type="entry name" value="MFS_dom"/>
</dbReference>
<keyword evidence="4" id="KW-1003">Cell membrane</keyword>
<evidence type="ECO:0000256" key="4">
    <source>
        <dbReference type="ARBA" id="ARBA00022475"/>
    </source>
</evidence>
<dbReference type="Gene3D" id="1.20.1720.10">
    <property type="entry name" value="Multidrug resistance protein D"/>
    <property type="match status" value="1"/>
</dbReference>
<keyword evidence="6 8" id="KW-1133">Transmembrane helix</keyword>
<dbReference type="GO" id="GO:0005886">
    <property type="term" value="C:plasma membrane"/>
    <property type="evidence" value="ECO:0007669"/>
    <property type="project" value="UniProtKB-SubCell"/>
</dbReference>
<feature type="transmembrane region" description="Helical" evidence="8">
    <location>
        <begin position="197"/>
        <end position="219"/>
    </location>
</feature>
<dbReference type="GO" id="GO:0022857">
    <property type="term" value="F:transmembrane transporter activity"/>
    <property type="evidence" value="ECO:0007669"/>
    <property type="project" value="InterPro"/>
</dbReference>
<dbReference type="Proteomes" id="UP000199580">
    <property type="component" value="Unassembled WGS sequence"/>
</dbReference>
<feature type="transmembrane region" description="Helical" evidence="8">
    <location>
        <begin position="138"/>
        <end position="159"/>
    </location>
</feature>
<dbReference type="PANTHER" id="PTHR42718:SF9">
    <property type="entry name" value="MAJOR FACILITATOR SUPERFAMILY MULTIDRUG TRANSPORTER MFSC"/>
    <property type="match status" value="1"/>
</dbReference>
<evidence type="ECO:0000256" key="6">
    <source>
        <dbReference type="ARBA" id="ARBA00022989"/>
    </source>
</evidence>
<dbReference type="EMBL" id="FNEZ01000002">
    <property type="protein sequence ID" value="SDJ56717.1"/>
    <property type="molecule type" value="Genomic_DNA"/>
</dbReference>
<dbReference type="PROSITE" id="PS50850">
    <property type="entry name" value="MFS"/>
    <property type="match status" value="1"/>
</dbReference>
<gene>
    <name evidence="10" type="ORF">SAMN04487935_1029</name>
</gene>
<evidence type="ECO:0000256" key="5">
    <source>
        <dbReference type="ARBA" id="ARBA00022692"/>
    </source>
</evidence>
<evidence type="ECO:0000313" key="11">
    <source>
        <dbReference type="Proteomes" id="UP000199580"/>
    </source>
</evidence>
<protein>
    <submittedName>
        <fullName evidence="10">Drug resistance transporter, EmrB/QacA subfamily</fullName>
    </submittedName>
</protein>
<feature type="transmembrane region" description="Helical" evidence="8">
    <location>
        <begin position="305"/>
        <end position="325"/>
    </location>
</feature>
<feature type="transmembrane region" description="Helical" evidence="8">
    <location>
        <begin position="50"/>
        <end position="68"/>
    </location>
</feature>
<feature type="transmembrane region" description="Helical" evidence="8">
    <location>
        <begin position="231"/>
        <end position="250"/>
    </location>
</feature>
<feature type="transmembrane region" description="Helical" evidence="8">
    <location>
        <begin position="270"/>
        <end position="293"/>
    </location>
</feature>
<feature type="transmembrane region" description="Helical" evidence="8">
    <location>
        <begin position="105"/>
        <end position="126"/>
    </location>
</feature>
<feature type="transmembrane region" description="Helical" evidence="8">
    <location>
        <begin position="80"/>
        <end position="99"/>
    </location>
</feature>
<dbReference type="PRINTS" id="PR01036">
    <property type="entry name" value="TCRTETB"/>
</dbReference>
<dbReference type="InterPro" id="IPR036259">
    <property type="entry name" value="MFS_trans_sf"/>
</dbReference>
<dbReference type="Gene3D" id="1.20.1250.20">
    <property type="entry name" value="MFS general substrate transporter like domains"/>
    <property type="match status" value="1"/>
</dbReference>
<feature type="transmembrane region" description="Helical" evidence="8">
    <location>
        <begin position="332"/>
        <end position="352"/>
    </location>
</feature>
<evidence type="ECO:0000256" key="2">
    <source>
        <dbReference type="ARBA" id="ARBA00008537"/>
    </source>
</evidence>
<dbReference type="CDD" id="cd17321">
    <property type="entry name" value="MFS_MMR_MDR_like"/>
    <property type="match status" value="1"/>
</dbReference>
<evidence type="ECO:0000256" key="3">
    <source>
        <dbReference type="ARBA" id="ARBA00022448"/>
    </source>
</evidence>
<proteinExistence type="inferred from homology"/>
<feature type="transmembrane region" description="Helical" evidence="8">
    <location>
        <begin position="12"/>
        <end position="30"/>
    </location>
</feature>
<feature type="domain" description="Major facilitator superfamily (MFS) profile" evidence="9">
    <location>
        <begin position="14"/>
        <end position="508"/>
    </location>
</feature>
<comment type="subcellular location">
    <subcellularLocation>
        <location evidence="1">Cell membrane</location>
        <topology evidence="1">Multi-pass membrane protein</topology>
    </subcellularLocation>
</comment>
<dbReference type="OrthoDB" id="783189at2"/>
<reference evidence="10 11" key="1">
    <citation type="submission" date="2016-10" db="EMBL/GenBank/DDBJ databases">
        <authorList>
            <person name="de Groot N.N."/>
        </authorList>
    </citation>
    <scope>NUCLEOTIDE SEQUENCE [LARGE SCALE GENOMIC DNA]</scope>
    <source>
        <strain evidence="10 11">CGMCC 1.10076</strain>
    </source>
</reference>
<dbReference type="InterPro" id="IPR004638">
    <property type="entry name" value="EmrB-like"/>
</dbReference>
<evidence type="ECO:0000256" key="1">
    <source>
        <dbReference type="ARBA" id="ARBA00004651"/>
    </source>
</evidence>
<dbReference type="STRING" id="1128970.SAMN04487935_1029"/>
<dbReference type="SUPFAM" id="SSF103473">
    <property type="entry name" value="MFS general substrate transporter"/>
    <property type="match status" value="1"/>
</dbReference>